<dbReference type="Gene3D" id="3.30.559.10">
    <property type="entry name" value="Chloramphenicol acetyltransferase-like domain"/>
    <property type="match status" value="1"/>
</dbReference>
<dbReference type="Gene3D" id="3.30.559.30">
    <property type="entry name" value="Nonribosomal peptide synthetase, condensation domain"/>
    <property type="match status" value="1"/>
</dbReference>
<dbReference type="EMBL" id="QJKD01000006">
    <property type="protein sequence ID" value="PXX53018.1"/>
    <property type="molecule type" value="Genomic_DNA"/>
</dbReference>
<organism evidence="1 2">
    <name type="scientific">Hungatella effluvii</name>
    <dbReference type="NCBI Taxonomy" id="1096246"/>
    <lineage>
        <taxon>Bacteria</taxon>
        <taxon>Bacillati</taxon>
        <taxon>Bacillota</taxon>
        <taxon>Clostridia</taxon>
        <taxon>Lachnospirales</taxon>
        <taxon>Lachnospiraceae</taxon>
        <taxon>Hungatella</taxon>
    </lineage>
</organism>
<keyword evidence="2" id="KW-1185">Reference proteome</keyword>
<dbReference type="RefSeq" id="WP_110323278.1">
    <property type="nucleotide sequence ID" value="NZ_QJKD01000006.1"/>
</dbReference>
<dbReference type="AlphaFoldDB" id="A0A2V3YIB2"/>
<evidence type="ECO:0000313" key="1">
    <source>
        <dbReference type="EMBL" id="PXX53018.1"/>
    </source>
</evidence>
<protein>
    <submittedName>
        <fullName evidence="1">NRPS condensation-like uncharacterized protein</fullName>
    </submittedName>
</protein>
<proteinExistence type="predicted"/>
<gene>
    <name evidence="1" type="ORF">DFR60_106137</name>
</gene>
<comment type="caution">
    <text evidence="1">The sequence shown here is derived from an EMBL/GenBank/DDBJ whole genome shotgun (WGS) entry which is preliminary data.</text>
</comment>
<evidence type="ECO:0000313" key="2">
    <source>
        <dbReference type="Proteomes" id="UP000248057"/>
    </source>
</evidence>
<sequence length="432" mass="49349">MDKQTQNQKKIVIGFCRRKTGKGSNNITKCECMDFVEATHRNQVYPLLYCRMETMGNLDTARLKNAIHLSSKIVPEVLYSYDFRRGCFVNQGFTADHTVIIKQYDLVEADLVEALRWDLSQRPQLRITIYREERKDTVLIGMSHILTDGNGFLQYLYLLAFLYNGKSPAVHLQNKREIAPLLKNIHVQPPTVQTRRGRYNAVPPLRPVSNGKNYFWLNCSITSDDLTALQAKAKKCGVSLNDVFMTAYVRVIARLQHINKVVIPCPADLRRFQSEPDHLTIANMTGIYKRLTVEFMPQHTFYTTLVQVHLEMTLQKAGYRCFAGIRPLHCVFNKVFRPVLSCTVKAAYRVLPVSYTNMGIVDHNRLYFENSDVVSCSLAGTFRLPPDFQLTISTFRDVCTFNCTLTGSAGDDIIGQQILEQVKSELLAWLAE</sequence>
<dbReference type="InterPro" id="IPR023213">
    <property type="entry name" value="CAT-like_dom_sf"/>
</dbReference>
<dbReference type="SUPFAM" id="SSF52777">
    <property type="entry name" value="CoA-dependent acyltransferases"/>
    <property type="match status" value="2"/>
</dbReference>
<reference evidence="1 2" key="1">
    <citation type="submission" date="2018-05" db="EMBL/GenBank/DDBJ databases">
        <title>Genomic Encyclopedia of Type Strains, Phase IV (KMG-IV): sequencing the most valuable type-strain genomes for metagenomic binning, comparative biology and taxonomic classification.</title>
        <authorList>
            <person name="Goeker M."/>
        </authorList>
    </citation>
    <scope>NUCLEOTIDE SEQUENCE [LARGE SCALE GENOMIC DNA]</scope>
    <source>
        <strain evidence="1 2">DSM 24995</strain>
    </source>
</reference>
<accession>A0A2V3YIB2</accession>
<dbReference type="Proteomes" id="UP000248057">
    <property type="component" value="Unassembled WGS sequence"/>
</dbReference>
<name>A0A2V3YIB2_9FIRM</name>
<dbReference type="GeneID" id="86061893"/>